<protein>
    <submittedName>
        <fullName evidence="2">Uncharacterized protein</fullName>
    </submittedName>
</protein>
<organism evidence="2 3">
    <name type="scientific">Barnesiella intestinihominis YIT 11860</name>
    <dbReference type="NCBI Taxonomy" id="742726"/>
    <lineage>
        <taxon>Bacteria</taxon>
        <taxon>Pseudomonadati</taxon>
        <taxon>Bacteroidota</taxon>
        <taxon>Bacteroidia</taxon>
        <taxon>Bacteroidales</taxon>
        <taxon>Barnesiellaceae</taxon>
        <taxon>Barnesiella</taxon>
    </lineage>
</organism>
<reference evidence="2 3" key="1">
    <citation type="submission" date="2012-08" db="EMBL/GenBank/DDBJ databases">
        <title>The Genome Sequence of Barnesiella intestinihominis YIT 11860.</title>
        <authorList>
            <consortium name="The Broad Institute Genome Sequencing Platform"/>
            <person name="Earl A."/>
            <person name="Ward D."/>
            <person name="Feldgarden M."/>
            <person name="Gevers D."/>
            <person name="Morotomi M."/>
            <person name="Walker B."/>
            <person name="Young S.K."/>
            <person name="Zeng Q."/>
            <person name="Gargeya S."/>
            <person name="Fitzgerald M."/>
            <person name="Haas B."/>
            <person name="Abouelleil A."/>
            <person name="Alvarado L."/>
            <person name="Arachchi H.M."/>
            <person name="Berlin A.M."/>
            <person name="Chapman S.B."/>
            <person name="Goldberg J."/>
            <person name="Griggs A."/>
            <person name="Gujja S."/>
            <person name="Hansen M."/>
            <person name="Howarth C."/>
            <person name="Imamovic A."/>
            <person name="Larimer J."/>
            <person name="McCowen C."/>
            <person name="Montmayeur A."/>
            <person name="Murphy C."/>
            <person name="Neiman D."/>
            <person name="Pearson M."/>
            <person name="Priest M."/>
            <person name="Roberts A."/>
            <person name="Saif S."/>
            <person name="Shea T."/>
            <person name="Sisk P."/>
            <person name="Sykes S."/>
            <person name="Wortman J."/>
            <person name="Nusbaum C."/>
            <person name="Birren B."/>
        </authorList>
    </citation>
    <scope>NUCLEOTIDE SEQUENCE [LARGE SCALE GENOMIC DNA]</scope>
    <source>
        <strain evidence="2 3">YIT 11860</strain>
    </source>
</reference>
<dbReference type="EMBL" id="ADLE01000014">
    <property type="protein sequence ID" value="EJZ63362.1"/>
    <property type="molecule type" value="Genomic_DNA"/>
</dbReference>
<feature type="region of interest" description="Disordered" evidence="1">
    <location>
        <begin position="122"/>
        <end position="153"/>
    </location>
</feature>
<keyword evidence="3" id="KW-1185">Reference proteome</keyword>
<accession>K0WVR4</accession>
<dbReference type="Proteomes" id="UP000006044">
    <property type="component" value="Unassembled WGS sequence"/>
</dbReference>
<dbReference type="RefSeq" id="WP_008862420.1">
    <property type="nucleotide sequence ID" value="NZ_JH815205.1"/>
</dbReference>
<evidence type="ECO:0000256" key="1">
    <source>
        <dbReference type="SAM" id="MobiDB-lite"/>
    </source>
</evidence>
<evidence type="ECO:0000313" key="2">
    <source>
        <dbReference type="EMBL" id="EJZ63362.1"/>
    </source>
</evidence>
<feature type="compositionally biased region" description="Low complexity" evidence="1">
    <location>
        <begin position="72"/>
        <end position="83"/>
    </location>
</feature>
<dbReference type="GeneID" id="77849237"/>
<feature type="region of interest" description="Disordered" evidence="1">
    <location>
        <begin position="63"/>
        <end position="104"/>
    </location>
</feature>
<name>K0WVR4_9BACT</name>
<dbReference type="AlphaFoldDB" id="K0WVR4"/>
<feature type="compositionally biased region" description="Polar residues" evidence="1">
    <location>
        <begin position="94"/>
        <end position="104"/>
    </location>
</feature>
<gene>
    <name evidence="2" type="ORF">HMPREF9448_02018</name>
</gene>
<proteinExistence type="predicted"/>
<comment type="caution">
    <text evidence="2">The sequence shown here is derived from an EMBL/GenBank/DDBJ whole genome shotgun (WGS) entry which is preliminary data.</text>
</comment>
<sequence length="153" mass="17625">MENLEKQFEQELSASRMQIELLRNQVLLQYYTQLLELDPLLQPQEVKALMSCINTLERYARKYDSKKKHNDTTQASSATQQSARSDNENIDSIPDNNQKQDPCNLTIVNPLTIVKETSPHQIPLVRPVKNQLPKMIKATTPGNPKGKRKKKRK</sequence>
<evidence type="ECO:0000313" key="3">
    <source>
        <dbReference type="Proteomes" id="UP000006044"/>
    </source>
</evidence>
<dbReference type="HOGENOM" id="CLU_1709656_0_0_10"/>